<comment type="caution">
    <text evidence="3">The sequence shown here is derived from an EMBL/GenBank/DDBJ whole genome shotgun (WGS) entry which is preliminary data.</text>
</comment>
<dbReference type="KEGG" id="kau:B6264_12010"/>
<dbReference type="PANTHER" id="PTHR43798">
    <property type="entry name" value="MONOACYLGLYCEROL LIPASE"/>
    <property type="match status" value="1"/>
</dbReference>
<evidence type="ECO:0000313" key="3">
    <source>
        <dbReference type="EMBL" id="OEV37989.1"/>
    </source>
</evidence>
<feature type="domain" description="AB hydrolase-1" evidence="1">
    <location>
        <begin position="23"/>
        <end position="251"/>
    </location>
</feature>
<evidence type="ECO:0000259" key="1">
    <source>
        <dbReference type="Pfam" id="PF12697"/>
    </source>
</evidence>
<dbReference type="Gene3D" id="3.40.50.1820">
    <property type="entry name" value="alpha/beta hydrolase"/>
    <property type="match status" value="1"/>
</dbReference>
<evidence type="ECO:0000313" key="4">
    <source>
        <dbReference type="Proteomes" id="UP000037395"/>
    </source>
</evidence>
<dbReference type="EMBL" id="BMUB01000003">
    <property type="protein sequence ID" value="GGU65433.1"/>
    <property type="molecule type" value="Genomic_DNA"/>
</dbReference>
<reference evidence="2" key="1">
    <citation type="journal article" date="2014" name="Int. J. Syst. Evol. Microbiol.">
        <title>Complete genome sequence of Corynebacterium casei LMG S-19264T (=DSM 44701T), isolated from a smear-ripened cheese.</title>
        <authorList>
            <consortium name="US DOE Joint Genome Institute (JGI-PGF)"/>
            <person name="Walter F."/>
            <person name="Albersmeier A."/>
            <person name="Kalinowski J."/>
            <person name="Ruckert C."/>
        </authorList>
    </citation>
    <scope>NUCLEOTIDE SEQUENCE</scope>
    <source>
        <strain evidence="2">JCM 4434</strain>
    </source>
</reference>
<evidence type="ECO:0000313" key="2">
    <source>
        <dbReference type="EMBL" id="GGU65433.1"/>
    </source>
</evidence>
<dbReference type="InterPro" id="IPR050266">
    <property type="entry name" value="AB_hydrolase_sf"/>
</dbReference>
<gene>
    <name evidence="2" type="ORF">GCM10010502_15340</name>
    <name evidence="3" type="ORF">HS99_0024330</name>
</gene>
<dbReference type="PANTHER" id="PTHR43798:SF24">
    <property type="entry name" value="CIS-3-ALKYL-4-ALKYLOXETAN-2-ONE DECARBOXYLASE"/>
    <property type="match status" value="1"/>
</dbReference>
<reference evidence="4" key="4">
    <citation type="submission" date="2016-08" db="EMBL/GenBank/DDBJ databases">
        <title>Sequencing, assembly and comparative genomics of S. aureofaciens ATCC 10762.</title>
        <authorList>
            <person name="Gradnigo J.S."/>
            <person name="Johnson N."/>
            <person name="Somerville G.A."/>
        </authorList>
    </citation>
    <scope>NUCLEOTIDE SEQUENCE [LARGE SCALE GENOMIC DNA]</scope>
    <source>
        <strain evidence="4">ATCC 10762 / DSM 40127 / CCM 3239 / JCM 4008 / LMG 5968 / NBRC 12843 / NCIMB 8234 / A-377</strain>
    </source>
</reference>
<dbReference type="GO" id="GO:0016787">
    <property type="term" value="F:hydrolase activity"/>
    <property type="evidence" value="ECO:0007669"/>
    <property type="project" value="UniProtKB-KW"/>
</dbReference>
<dbReference type="Proteomes" id="UP000610124">
    <property type="component" value="Unassembled WGS sequence"/>
</dbReference>
<dbReference type="EMBL" id="JPRF03000017">
    <property type="protein sequence ID" value="OEV37989.1"/>
    <property type="molecule type" value="Genomic_DNA"/>
</dbReference>
<keyword evidence="4" id="KW-1185">Reference proteome</keyword>
<dbReference type="PRINTS" id="PR00111">
    <property type="entry name" value="ABHYDROLASE"/>
</dbReference>
<protein>
    <submittedName>
        <fullName evidence="2 3">Hydrolase</fullName>
    </submittedName>
</protein>
<dbReference type="GO" id="GO:0016020">
    <property type="term" value="C:membrane"/>
    <property type="evidence" value="ECO:0007669"/>
    <property type="project" value="TreeGrafter"/>
</dbReference>
<dbReference type="GeneID" id="97484690"/>
<reference evidence="3 4" key="2">
    <citation type="submission" date="2014-07" db="EMBL/GenBank/DDBJ databases">
        <authorList>
            <person name="Zhang J.E."/>
            <person name="Yang H."/>
            <person name="Guo J."/>
            <person name="Deng Z."/>
            <person name="Luo H."/>
            <person name="Luo M."/>
            <person name="Zhao B."/>
        </authorList>
    </citation>
    <scope>NUCLEOTIDE SEQUENCE [LARGE SCALE GENOMIC DNA]</scope>
    <source>
        <strain evidence="3">ATCC 10762</strain>
        <strain evidence="4">ATCC 10762 / DSM 40127 / CCM 3239 / JCM 4008 / LMG 5968 / NBRC 12843 / NCIMB 8234 / A-377</strain>
    </source>
</reference>
<accession>A0A1E7NBC2</accession>
<proteinExistence type="predicted"/>
<dbReference type="Proteomes" id="UP000037395">
    <property type="component" value="Unassembled WGS sequence"/>
</dbReference>
<accession>A0A8H9HI77</accession>
<name>A0A1E7NBC2_KITAU</name>
<dbReference type="InterPro" id="IPR029058">
    <property type="entry name" value="AB_hydrolase_fold"/>
</dbReference>
<dbReference type="Pfam" id="PF12697">
    <property type="entry name" value="Abhydrolase_6"/>
    <property type="match status" value="1"/>
</dbReference>
<dbReference type="OrthoDB" id="3866834at2"/>
<dbReference type="InterPro" id="IPR000073">
    <property type="entry name" value="AB_hydrolase_1"/>
</dbReference>
<keyword evidence="3" id="KW-0378">Hydrolase</keyword>
<organism evidence="3 4">
    <name type="scientific">Kitasatospora aureofaciens</name>
    <name type="common">Streptomyces aureofaciens</name>
    <dbReference type="NCBI Taxonomy" id="1894"/>
    <lineage>
        <taxon>Bacteria</taxon>
        <taxon>Bacillati</taxon>
        <taxon>Actinomycetota</taxon>
        <taxon>Actinomycetes</taxon>
        <taxon>Kitasatosporales</taxon>
        <taxon>Streptomycetaceae</taxon>
        <taxon>Kitasatospora</taxon>
    </lineage>
</organism>
<dbReference type="SUPFAM" id="SSF53474">
    <property type="entry name" value="alpha/beta-Hydrolases"/>
    <property type="match status" value="1"/>
</dbReference>
<reference evidence="2" key="5">
    <citation type="submission" date="2020-09" db="EMBL/GenBank/DDBJ databases">
        <authorList>
            <person name="Sun Q."/>
            <person name="Ohkuma M."/>
        </authorList>
    </citation>
    <scope>NUCLEOTIDE SEQUENCE</scope>
    <source>
        <strain evidence="2">JCM 4434</strain>
    </source>
</reference>
<dbReference type="AlphaFoldDB" id="A0A1E7NBC2"/>
<reference evidence="3" key="3">
    <citation type="submission" date="2016-08" db="EMBL/GenBank/DDBJ databases">
        <title>Sequencing, Assembly and Comparative Genomics of S. aureofaciens ATCC 10762.</title>
        <authorList>
            <person name="Gradnigo J.S."/>
            <person name="Johnson N."/>
            <person name="Somerville G.A."/>
        </authorList>
    </citation>
    <scope>NUCLEOTIDE SEQUENCE [LARGE SCALE GENOMIC DNA]</scope>
    <source>
        <strain evidence="3">ATCC 10762</strain>
    </source>
</reference>
<dbReference type="RefSeq" id="WP_030552037.1">
    <property type="nucleotide sequence ID" value="NZ_BMUB01000003.1"/>
</dbReference>
<sequence length="260" mass="27517">MPTITVGTACIPYRIVGDGPDTLLLVHGTGPGSGMWDAMLDAFTDRYTVLLPDLSGSEAAEDDGAPLTLETLAEQVNAVIDDAGRGPVDLLGFSLGAVVATAAAALRPDQVRRLIATAGWISAEQDEYLRLSMATWLSLADDPTAFGRYATLTAFSRGFLNRIGREAVEANTSYMQPTPGTLRHIALDLALDLAPLLPRVQAPTLVIGCTQDATVPVENTRRLHAALPTSTYAEFDTGHIAPAEEPAAFVKTVRDFLAAA</sequence>